<feature type="region of interest" description="Disordered" evidence="1">
    <location>
        <begin position="1"/>
        <end position="59"/>
    </location>
</feature>
<reference evidence="2 3" key="1">
    <citation type="journal article" date="2015" name="Fungal Genet. Biol.">
        <title>Evolution of novel wood decay mechanisms in Agaricales revealed by the genome sequences of Fistulina hepatica and Cylindrobasidium torrendii.</title>
        <authorList>
            <person name="Floudas D."/>
            <person name="Held B.W."/>
            <person name="Riley R."/>
            <person name="Nagy L.G."/>
            <person name="Koehler G."/>
            <person name="Ransdell A.S."/>
            <person name="Younus H."/>
            <person name="Chow J."/>
            <person name="Chiniquy J."/>
            <person name="Lipzen A."/>
            <person name="Tritt A."/>
            <person name="Sun H."/>
            <person name="Haridas S."/>
            <person name="LaButti K."/>
            <person name="Ohm R.A."/>
            <person name="Kues U."/>
            <person name="Blanchette R.A."/>
            <person name="Grigoriev I.V."/>
            <person name="Minto R.E."/>
            <person name="Hibbett D.S."/>
        </authorList>
    </citation>
    <scope>NUCLEOTIDE SEQUENCE [LARGE SCALE GENOMIC DNA]</scope>
    <source>
        <strain evidence="2 3">FP15055 ss-10</strain>
    </source>
</reference>
<organism evidence="2 3">
    <name type="scientific">Cylindrobasidium torrendii FP15055 ss-10</name>
    <dbReference type="NCBI Taxonomy" id="1314674"/>
    <lineage>
        <taxon>Eukaryota</taxon>
        <taxon>Fungi</taxon>
        <taxon>Dikarya</taxon>
        <taxon>Basidiomycota</taxon>
        <taxon>Agaricomycotina</taxon>
        <taxon>Agaricomycetes</taxon>
        <taxon>Agaricomycetidae</taxon>
        <taxon>Agaricales</taxon>
        <taxon>Marasmiineae</taxon>
        <taxon>Physalacriaceae</taxon>
        <taxon>Cylindrobasidium</taxon>
    </lineage>
</organism>
<accession>A0A0D7AQU6</accession>
<dbReference type="Proteomes" id="UP000054007">
    <property type="component" value="Unassembled WGS sequence"/>
</dbReference>
<feature type="non-terminal residue" evidence="2">
    <location>
        <position position="59"/>
    </location>
</feature>
<proteinExistence type="predicted"/>
<evidence type="ECO:0000313" key="2">
    <source>
        <dbReference type="EMBL" id="KIY60612.1"/>
    </source>
</evidence>
<dbReference type="AlphaFoldDB" id="A0A0D7AQU6"/>
<dbReference type="EMBL" id="KN881453">
    <property type="protein sequence ID" value="KIY60612.1"/>
    <property type="molecule type" value="Genomic_DNA"/>
</dbReference>
<sequence>MSFQPSVEVSVDAAPVPSPDSSLAPATGNTNDTHSKPDKPVTSLPAKVDPNAPPPTWNT</sequence>
<evidence type="ECO:0000313" key="3">
    <source>
        <dbReference type="Proteomes" id="UP000054007"/>
    </source>
</evidence>
<evidence type="ECO:0000256" key="1">
    <source>
        <dbReference type="SAM" id="MobiDB-lite"/>
    </source>
</evidence>
<gene>
    <name evidence="2" type="ORF">CYLTODRAFT_460624</name>
</gene>
<name>A0A0D7AQU6_9AGAR</name>
<protein>
    <submittedName>
        <fullName evidence="2">Uncharacterized protein</fullName>
    </submittedName>
</protein>
<keyword evidence="3" id="KW-1185">Reference proteome</keyword>